<dbReference type="AlphaFoldDB" id="A0A1T5HU85"/>
<keyword evidence="3" id="KW-0540">Nuclease</keyword>
<dbReference type="STRING" id="889453.SAMN03080601_03531"/>
<feature type="domain" description="YhcG N-terminal" evidence="2">
    <location>
        <begin position="15"/>
        <end position="150"/>
    </location>
</feature>
<proteinExistence type="predicted"/>
<keyword evidence="3" id="KW-0378">Hydrolase</keyword>
<dbReference type="Proteomes" id="UP000191055">
    <property type="component" value="Unassembled WGS sequence"/>
</dbReference>
<gene>
    <name evidence="3" type="ORF">SAMN03080601_03531</name>
</gene>
<feature type="domain" description="YhcG PDDEXK nuclease" evidence="1">
    <location>
        <begin position="171"/>
        <end position="323"/>
    </location>
</feature>
<dbReference type="PANTHER" id="PTHR30547">
    <property type="entry name" value="UNCHARACTERIZED PROTEIN YHCG-RELATED"/>
    <property type="match status" value="1"/>
</dbReference>
<evidence type="ECO:0000313" key="3">
    <source>
        <dbReference type="EMBL" id="SKC24235.1"/>
    </source>
</evidence>
<dbReference type="InterPro" id="IPR011856">
    <property type="entry name" value="tRNA_endonuc-like_dom_sf"/>
</dbReference>
<protein>
    <submittedName>
        <fullName evidence="3">Predicted nuclease of restriction endonuclease-like (RecB) superfamily, DUF1016 family</fullName>
    </submittedName>
</protein>
<reference evidence="3 4" key="1">
    <citation type="submission" date="2017-02" db="EMBL/GenBank/DDBJ databases">
        <authorList>
            <person name="Peterson S.W."/>
        </authorList>
    </citation>
    <scope>NUCLEOTIDE SEQUENCE [LARGE SCALE GENOMIC DNA]</scope>
    <source>
        <strain evidence="3 4">DSM 24412</strain>
    </source>
</reference>
<evidence type="ECO:0000259" key="1">
    <source>
        <dbReference type="Pfam" id="PF06250"/>
    </source>
</evidence>
<dbReference type="KEGG" id="asx:CDL62_15460"/>
<dbReference type="InterPro" id="IPR041527">
    <property type="entry name" value="YhcG_N"/>
</dbReference>
<dbReference type="GO" id="GO:0003676">
    <property type="term" value="F:nucleic acid binding"/>
    <property type="evidence" value="ECO:0007669"/>
    <property type="project" value="InterPro"/>
</dbReference>
<dbReference type="Pfam" id="PF17761">
    <property type="entry name" value="DUF1016_N"/>
    <property type="match status" value="1"/>
</dbReference>
<dbReference type="GO" id="GO:0004519">
    <property type="term" value="F:endonuclease activity"/>
    <property type="evidence" value="ECO:0007669"/>
    <property type="project" value="UniProtKB-KW"/>
</dbReference>
<name>A0A1T5HU85_9BACT</name>
<dbReference type="InterPro" id="IPR053148">
    <property type="entry name" value="PD-DEXK-like_domain"/>
</dbReference>
<dbReference type="InterPro" id="IPR009362">
    <property type="entry name" value="YhcG_C"/>
</dbReference>
<evidence type="ECO:0000313" key="4">
    <source>
        <dbReference type="Proteomes" id="UP000191055"/>
    </source>
</evidence>
<dbReference type="EMBL" id="FUYV01000048">
    <property type="protein sequence ID" value="SKC24235.1"/>
    <property type="molecule type" value="Genomic_DNA"/>
</dbReference>
<dbReference type="PANTHER" id="PTHR30547:SF5">
    <property type="entry name" value="NUCLEASE YHCG-RELATED"/>
    <property type="match status" value="1"/>
</dbReference>
<sequence>MTGLEQHDKKAFQEVLAMIKEAREKVAKVINNELIDLYWNIGHFISSKSVKDGWGSGTVRNLSDFLRETEPNSKGFSSQNLWRMKQFYETYHKNEKLSLLVREIGWTNNMLIISQTKSEEEKEFYIKLTAREKYSKEELSRQLESGLFERSMLSKENISPVAREIYPSINEHIRDYYSFEFLGLKDNYSEYSFKKAILTNLKEFILEFGKDFLFIEEEYRLQIGNKDYSIDLLFYHRELNCLVALELKVGEFKPEYMGKMDFYLGALDNNVKKPHENPSIGIIMCRTKDENIVEISLNRSTSPTIISQYETKLIDKQLLRNKLNELFTSNLEG</sequence>
<dbReference type="Gene3D" id="3.40.1350.10">
    <property type="match status" value="1"/>
</dbReference>
<dbReference type="Pfam" id="PF06250">
    <property type="entry name" value="YhcG_C"/>
    <property type="match status" value="1"/>
</dbReference>
<evidence type="ECO:0000259" key="2">
    <source>
        <dbReference type="Pfam" id="PF17761"/>
    </source>
</evidence>
<dbReference type="OrthoDB" id="9801263at2"/>
<dbReference type="RefSeq" id="WP_079559171.1">
    <property type="nucleotide sequence ID" value="NZ_CP021904.1"/>
</dbReference>
<accession>A0A1T5HU85</accession>
<organism evidence="3 4">
    <name type="scientific">Alkalitalea saponilacus</name>
    <dbReference type="NCBI Taxonomy" id="889453"/>
    <lineage>
        <taxon>Bacteria</taxon>
        <taxon>Pseudomonadati</taxon>
        <taxon>Bacteroidota</taxon>
        <taxon>Bacteroidia</taxon>
        <taxon>Marinilabiliales</taxon>
        <taxon>Marinilabiliaceae</taxon>
        <taxon>Alkalitalea</taxon>
    </lineage>
</organism>
<keyword evidence="3" id="KW-0255">Endonuclease</keyword>
<keyword evidence="4" id="KW-1185">Reference proteome</keyword>